<feature type="domain" description="Enoyl reductase (ER)" evidence="3">
    <location>
        <begin position="12"/>
        <end position="325"/>
    </location>
</feature>
<dbReference type="SUPFAM" id="SSF51735">
    <property type="entry name" value="NAD(P)-binding Rossmann-fold domains"/>
    <property type="match status" value="1"/>
</dbReference>
<protein>
    <submittedName>
        <fullName evidence="4">Quinone oxidoreductase</fullName>
    </submittedName>
</protein>
<dbReference type="CDD" id="cd05276">
    <property type="entry name" value="p53_inducible_oxidoreductase"/>
    <property type="match status" value="1"/>
</dbReference>
<dbReference type="Gene3D" id="3.40.50.720">
    <property type="entry name" value="NAD(P)-binding Rossmann-like Domain"/>
    <property type="match status" value="1"/>
</dbReference>
<dbReference type="AlphaFoldDB" id="A0A2Z6E3A0"/>
<evidence type="ECO:0000313" key="4">
    <source>
        <dbReference type="EMBL" id="BBD79536.1"/>
    </source>
</evidence>
<dbReference type="InterPro" id="IPR011032">
    <property type="entry name" value="GroES-like_sf"/>
</dbReference>
<gene>
    <name evidence="4" type="ORF">ALSL_0871</name>
</gene>
<evidence type="ECO:0000259" key="3">
    <source>
        <dbReference type="SMART" id="SM00829"/>
    </source>
</evidence>
<evidence type="ECO:0000256" key="2">
    <source>
        <dbReference type="ARBA" id="ARBA00023002"/>
    </source>
</evidence>
<dbReference type="KEGG" id="rbd:ALSL_0871"/>
<dbReference type="GO" id="GO:0070402">
    <property type="term" value="F:NADPH binding"/>
    <property type="evidence" value="ECO:0007669"/>
    <property type="project" value="TreeGrafter"/>
</dbReference>
<accession>A0A2Z6E3A0</accession>
<dbReference type="PANTHER" id="PTHR48106:SF18">
    <property type="entry name" value="QUINONE OXIDOREDUCTASE PIG3"/>
    <property type="match status" value="1"/>
</dbReference>
<dbReference type="InterPro" id="IPR020843">
    <property type="entry name" value="ER"/>
</dbReference>
<dbReference type="Pfam" id="PF08240">
    <property type="entry name" value="ADH_N"/>
    <property type="match status" value="1"/>
</dbReference>
<dbReference type="SUPFAM" id="SSF50129">
    <property type="entry name" value="GroES-like"/>
    <property type="match status" value="1"/>
</dbReference>
<proteinExistence type="predicted"/>
<keyword evidence="2" id="KW-0560">Oxidoreductase</keyword>
<dbReference type="SMART" id="SM00829">
    <property type="entry name" value="PKS_ER"/>
    <property type="match status" value="1"/>
</dbReference>
<name>A0A2Z6E3A0_9GAMM</name>
<dbReference type="PANTHER" id="PTHR48106">
    <property type="entry name" value="QUINONE OXIDOREDUCTASE PIG3-RELATED"/>
    <property type="match status" value="1"/>
</dbReference>
<dbReference type="RefSeq" id="WP_126536769.1">
    <property type="nucleotide sequence ID" value="NZ_AP018560.1"/>
</dbReference>
<dbReference type="EMBL" id="AP018560">
    <property type="protein sequence ID" value="BBD79536.1"/>
    <property type="molecule type" value="Genomic_DNA"/>
</dbReference>
<keyword evidence="1" id="KW-0521">NADP</keyword>
<reference evidence="5" key="2">
    <citation type="submission" date="2018-06" db="EMBL/GenBank/DDBJ databases">
        <title>Genome sequence of Rhodanobacteraceae bacterium strain Dysh456.</title>
        <authorList>
            <person name="Fukui M."/>
        </authorList>
    </citation>
    <scope>NUCLEOTIDE SEQUENCE [LARGE SCALE GENOMIC DNA]</scope>
    <source>
        <strain evidence="5">Dysh456</strain>
    </source>
</reference>
<evidence type="ECO:0000313" key="5">
    <source>
        <dbReference type="Proteomes" id="UP000270530"/>
    </source>
</evidence>
<dbReference type="OrthoDB" id="9780520at2"/>
<keyword evidence="5" id="KW-1185">Reference proteome</keyword>
<evidence type="ECO:0000256" key="1">
    <source>
        <dbReference type="ARBA" id="ARBA00022857"/>
    </source>
</evidence>
<dbReference type="Gene3D" id="3.90.180.10">
    <property type="entry name" value="Medium-chain alcohol dehydrogenases, catalytic domain"/>
    <property type="match status" value="1"/>
</dbReference>
<dbReference type="GO" id="GO:0016651">
    <property type="term" value="F:oxidoreductase activity, acting on NAD(P)H"/>
    <property type="evidence" value="ECO:0007669"/>
    <property type="project" value="TreeGrafter"/>
</dbReference>
<organism evidence="4 5">
    <name type="scientific">Aerosticca soli</name>
    <dbReference type="NCBI Taxonomy" id="2010829"/>
    <lineage>
        <taxon>Bacteria</taxon>
        <taxon>Pseudomonadati</taxon>
        <taxon>Pseudomonadota</taxon>
        <taxon>Gammaproteobacteria</taxon>
        <taxon>Lysobacterales</taxon>
        <taxon>Rhodanobacteraceae</taxon>
        <taxon>Aerosticca</taxon>
    </lineage>
</organism>
<dbReference type="Pfam" id="PF13602">
    <property type="entry name" value="ADH_zinc_N_2"/>
    <property type="match status" value="1"/>
</dbReference>
<sequence length="328" mass="34986">MRAWMIETPAGGEPQLVLREVSTPEPGPTELRVRVAAVGINRADILQVRGHYPPPPGVDPRIPGLEYAGTVEAVGERVQLYRPGDRVMGLVAGGAYAEALVTPEREAIAIPAGLDLVQAAAVPEDFLTAYRALYLEGGLAHGQWALIRPATAGVGLAAVQLVHVFGGRSLGSSRDRARLEAAVRCGLDVPLPEDEGALPERVRRVTAGEGVAVVLDMLGGAAFADNLACLRVEGTLVVIGRLTPGNAELDLGAVLGRRLRIRGMTMRAQPLEERIRIARLFADRLTPLFERGLLRPLVSAVHPFDQAPQAHADMLANRHLGKLVLAMS</sequence>
<reference evidence="5" key="1">
    <citation type="submission" date="2018-04" db="EMBL/GenBank/DDBJ databases">
        <authorList>
            <person name="Watanabe M."/>
            <person name="Kojima H."/>
        </authorList>
    </citation>
    <scope>NUCLEOTIDE SEQUENCE [LARGE SCALE GENOMIC DNA]</scope>
    <source>
        <strain evidence="5">Dysh456</strain>
    </source>
</reference>
<dbReference type="Proteomes" id="UP000270530">
    <property type="component" value="Chromosome"/>
</dbReference>
<dbReference type="InterPro" id="IPR013154">
    <property type="entry name" value="ADH-like_N"/>
</dbReference>
<dbReference type="InterPro" id="IPR014189">
    <property type="entry name" value="Quinone_OxRdtase_PIG3"/>
</dbReference>
<dbReference type="InterPro" id="IPR036291">
    <property type="entry name" value="NAD(P)-bd_dom_sf"/>
</dbReference>